<keyword evidence="4" id="KW-1185">Reference proteome</keyword>
<evidence type="ECO:0000259" key="2">
    <source>
        <dbReference type="Pfam" id="PF12728"/>
    </source>
</evidence>
<sequence length="76" mass="8658">MPPRTAHTDTTAGGTTPQGHIDRLWTAADTAHFLRIPVTTLYQWRTRKLGPRAYRVGKWLRYDPADVRTWLAGRVG</sequence>
<dbReference type="SUPFAM" id="SSF46955">
    <property type="entry name" value="Putative DNA-binding domain"/>
    <property type="match status" value="1"/>
</dbReference>
<evidence type="ECO:0000313" key="4">
    <source>
        <dbReference type="Proteomes" id="UP000305282"/>
    </source>
</evidence>
<feature type="region of interest" description="Disordered" evidence="1">
    <location>
        <begin position="1"/>
        <end position="21"/>
    </location>
</feature>
<name>A0A4S5ESI4_9ACTN</name>
<dbReference type="Pfam" id="PF12728">
    <property type="entry name" value="HTH_17"/>
    <property type="match status" value="1"/>
</dbReference>
<dbReference type="InterPro" id="IPR009061">
    <property type="entry name" value="DNA-bd_dom_put_sf"/>
</dbReference>
<feature type="domain" description="Helix-turn-helix" evidence="2">
    <location>
        <begin position="26"/>
        <end position="74"/>
    </location>
</feature>
<gene>
    <name evidence="3" type="ORF">E7Y31_07860</name>
</gene>
<organism evidence="3 4">
    <name type="scientific">Candidatus Frankia alpina</name>
    <dbReference type="NCBI Taxonomy" id="2699483"/>
    <lineage>
        <taxon>Bacteria</taxon>
        <taxon>Bacillati</taxon>
        <taxon>Actinomycetota</taxon>
        <taxon>Actinomycetes</taxon>
        <taxon>Frankiales</taxon>
        <taxon>Frankiaceae</taxon>
        <taxon>Frankia</taxon>
    </lineage>
</organism>
<proteinExistence type="predicted"/>
<protein>
    <submittedName>
        <fullName evidence="3">Helix-turn-helix domain-containing protein</fullName>
    </submittedName>
</protein>
<dbReference type="AlphaFoldDB" id="A0A4S5ESI4"/>
<evidence type="ECO:0000313" key="3">
    <source>
        <dbReference type="EMBL" id="THJ75040.1"/>
    </source>
</evidence>
<comment type="caution">
    <text evidence="3">The sequence shown here is derived from an EMBL/GenBank/DDBJ whole genome shotgun (WGS) entry which is preliminary data.</text>
</comment>
<dbReference type="RefSeq" id="WP_136447590.1">
    <property type="nucleotide sequence ID" value="NZ_SSXH01000133.1"/>
</dbReference>
<dbReference type="EMBL" id="SSXH01000133">
    <property type="protein sequence ID" value="THJ75040.1"/>
    <property type="molecule type" value="Genomic_DNA"/>
</dbReference>
<dbReference type="Proteomes" id="UP000305282">
    <property type="component" value="Unassembled WGS sequence"/>
</dbReference>
<dbReference type="InterPro" id="IPR041657">
    <property type="entry name" value="HTH_17"/>
</dbReference>
<accession>A0A4S5ESI4</accession>
<dbReference type="OrthoDB" id="194758at2"/>
<evidence type="ECO:0000256" key="1">
    <source>
        <dbReference type="SAM" id="MobiDB-lite"/>
    </source>
</evidence>
<reference evidence="3 4" key="1">
    <citation type="submission" date="2019-04" db="EMBL/GenBank/DDBJ databases">
        <title>Draft genome sequences for three unisolated Alnus-infective Frankia Sp+ strains, AgTrS, AiOr and AvVan, the first sequenced Frankia strains able to sporulate in-planta.</title>
        <authorList>
            <person name="Bethencourt L."/>
            <person name="Vautrin F."/>
            <person name="Taib N."/>
            <person name="Dubost A."/>
            <person name="Castro-Garcia L."/>
            <person name="Imbaud O."/>
            <person name="Abrouk D."/>
            <person name="Fournier P."/>
            <person name="Briolay J."/>
            <person name="Nguyen A."/>
            <person name="Normand P."/>
            <person name="Fernandez M.P."/>
            <person name="Brochier-Armanet C."/>
            <person name="Herrera-Belaroussi A."/>
        </authorList>
    </citation>
    <scope>NUCLEOTIDE SEQUENCE [LARGE SCALE GENOMIC DNA]</scope>
    <source>
        <strain evidence="3 4">AvVan</strain>
    </source>
</reference>